<keyword evidence="10" id="KW-1185">Reference proteome</keyword>
<dbReference type="GO" id="GO:0042597">
    <property type="term" value="C:periplasmic space"/>
    <property type="evidence" value="ECO:0007669"/>
    <property type="project" value="InterPro"/>
</dbReference>
<evidence type="ECO:0000256" key="1">
    <source>
        <dbReference type="ARBA" id="ARBA00004196"/>
    </source>
</evidence>
<name>A0A7X0P0Q9_9ACTN</name>
<dbReference type="InterPro" id="IPR007348">
    <property type="entry name" value="CopC_dom"/>
</dbReference>
<protein>
    <submittedName>
        <fullName evidence="9">Methionine-rich copper-binding protein CopC</fullName>
    </submittedName>
</protein>
<feature type="signal peptide" evidence="7">
    <location>
        <begin position="1"/>
        <end position="33"/>
    </location>
</feature>
<dbReference type="AlphaFoldDB" id="A0A7X0P0Q9"/>
<dbReference type="Proteomes" id="UP000565579">
    <property type="component" value="Unassembled WGS sequence"/>
</dbReference>
<dbReference type="GO" id="GO:0005507">
    <property type="term" value="F:copper ion binding"/>
    <property type="evidence" value="ECO:0007669"/>
    <property type="project" value="InterPro"/>
</dbReference>
<keyword evidence="6" id="KW-0812">Transmembrane</keyword>
<sequence length="219" mass="21801">MKRSPLAALTAILASALLASGLVVFGSAAPALAHDTLKSSSPAKNAEVKSLDEVKLEFSAKVRMPFVIVRGDGDAQHQNGKPEVDGAVVTQAVKGPLPDGKYTIAYRVVSSDGHPIEGEIPFRVKGAETPAPSPSPSPSASGSASGSASASASVSASGEPAATGAPASSAPAPAATEVTATDQAAVEQGATFPVWLIIVIGALVGIGIGFLLSARKKQP</sequence>
<dbReference type="RefSeq" id="WP_185107132.1">
    <property type="nucleotide sequence ID" value="NZ_BAAAXY010000116.1"/>
</dbReference>
<feature type="region of interest" description="Disordered" evidence="5">
    <location>
        <begin position="125"/>
        <end position="174"/>
    </location>
</feature>
<dbReference type="InterPro" id="IPR014755">
    <property type="entry name" value="Cu-Rt/internalin_Ig-like"/>
</dbReference>
<keyword evidence="6" id="KW-1133">Transmembrane helix</keyword>
<dbReference type="GO" id="GO:0030313">
    <property type="term" value="C:cell envelope"/>
    <property type="evidence" value="ECO:0007669"/>
    <property type="project" value="UniProtKB-SubCell"/>
</dbReference>
<evidence type="ECO:0000256" key="7">
    <source>
        <dbReference type="SAM" id="SignalP"/>
    </source>
</evidence>
<evidence type="ECO:0000313" key="9">
    <source>
        <dbReference type="EMBL" id="MBB6553130.1"/>
    </source>
</evidence>
<dbReference type="GO" id="GO:0006825">
    <property type="term" value="P:copper ion transport"/>
    <property type="evidence" value="ECO:0007669"/>
    <property type="project" value="InterPro"/>
</dbReference>
<accession>A0A7X0P0Q9</accession>
<proteinExistence type="predicted"/>
<comment type="subcellular location">
    <subcellularLocation>
        <location evidence="1">Cell envelope</location>
    </subcellularLocation>
</comment>
<evidence type="ECO:0000259" key="8">
    <source>
        <dbReference type="Pfam" id="PF04234"/>
    </source>
</evidence>
<evidence type="ECO:0000313" key="10">
    <source>
        <dbReference type="Proteomes" id="UP000565579"/>
    </source>
</evidence>
<keyword evidence="3 7" id="KW-0732">Signal</keyword>
<keyword evidence="6" id="KW-0472">Membrane</keyword>
<keyword evidence="2" id="KW-0479">Metal-binding</keyword>
<dbReference type="InterPro" id="IPR014756">
    <property type="entry name" value="Ig_E-set"/>
</dbReference>
<comment type="caution">
    <text evidence="9">The sequence shown here is derived from an EMBL/GenBank/DDBJ whole genome shotgun (WGS) entry which is preliminary data.</text>
</comment>
<dbReference type="GO" id="GO:0046688">
    <property type="term" value="P:response to copper ion"/>
    <property type="evidence" value="ECO:0007669"/>
    <property type="project" value="InterPro"/>
</dbReference>
<reference evidence="9 10" key="1">
    <citation type="submission" date="2020-08" db="EMBL/GenBank/DDBJ databases">
        <title>Sequencing the genomes of 1000 actinobacteria strains.</title>
        <authorList>
            <person name="Klenk H.-P."/>
        </authorList>
    </citation>
    <scope>NUCLEOTIDE SEQUENCE [LARGE SCALE GENOMIC DNA]</scope>
    <source>
        <strain evidence="9 10">DSM 43768</strain>
    </source>
</reference>
<evidence type="ECO:0000256" key="6">
    <source>
        <dbReference type="SAM" id="Phobius"/>
    </source>
</evidence>
<organism evidence="9 10">
    <name type="scientific">Nonomuraea rubra</name>
    <dbReference type="NCBI Taxonomy" id="46180"/>
    <lineage>
        <taxon>Bacteria</taxon>
        <taxon>Bacillati</taxon>
        <taxon>Actinomycetota</taxon>
        <taxon>Actinomycetes</taxon>
        <taxon>Streptosporangiales</taxon>
        <taxon>Streptosporangiaceae</taxon>
        <taxon>Nonomuraea</taxon>
    </lineage>
</organism>
<keyword evidence="4" id="KW-0186">Copper</keyword>
<evidence type="ECO:0000256" key="4">
    <source>
        <dbReference type="ARBA" id="ARBA00023008"/>
    </source>
</evidence>
<dbReference type="SUPFAM" id="SSF81296">
    <property type="entry name" value="E set domains"/>
    <property type="match status" value="1"/>
</dbReference>
<dbReference type="PANTHER" id="PTHR34820">
    <property type="entry name" value="INNER MEMBRANE PROTEIN YEBZ"/>
    <property type="match status" value="1"/>
</dbReference>
<evidence type="ECO:0000256" key="2">
    <source>
        <dbReference type="ARBA" id="ARBA00022723"/>
    </source>
</evidence>
<dbReference type="InterPro" id="IPR032694">
    <property type="entry name" value="CopC/D"/>
</dbReference>
<evidence type="ECO:0000256" key="5">
    <source>
        <dbReference type="SAM" id="MobiDB-lite"/>
    </source>
</evidence>
<dbReference type="GO" id="GO:0005886">
    <property type="term" value="C:plasma membrane"/>
    <property type="evidence" value="ECO:0007669"/>
    <property type="project" value="TreeGrafter"/>
</dbReference>
<dbReference type="EMBL" id="JACHMI010000001">
    <property type="protein sequence ID" value="MBB6553130.1"/>
    <property type="molecule type" value="Genomic_DNA"/>
</dbReference>
<dbReference type="PANTHER" id="PTHR34820:SF4">
    <property type="entry name" value="INNER MEMBRANE PROTEIN YEBZ"/>
    <property type="match status" value="1"/>
</dbReference>
<gene>
    <name evidence="9" type="ORF">HD593_007925</name>
</gene>
<dbReference type="Pfam" id="PF04234">
    <property type="entry name" value="CopC"/>
    <property type="match status" value="1"/>
</dbReference>
<dbReference type="Gene3D" id="2.60.40.1220">
    <property type="match status" value="1"/>
</dbReference>
<feature type="compositionally biased region" description="Low complexity" evidence="5">
    <location>
        <begin position="138"/>
        <end position="174"/>
    </location>
</feature>
<evidence type="ECO:0000256" key="3">
    <source>
        <dbReference type="ARBA" id="ARBA00022729"/>
    </source>
</evidence>
<feature type="transmembrane region" description="Helical" evidence="6">
    <location>
        <begin position="192"/>
        <end position="214"/>
    </location>
</feature>
<feature type="chain" id="PRO_5038998009" evidence="7">
    <location>
        <begin position="34"/>
        <end position="219"/>
    </location>
</feature>
<feature type="domain" description="CopC" evidence="8">
    <location>
        <begin position="34"/>
        <end position="124"/>
    </location>
</feature>